<dbReference type="InParanoid" id="A0A1I1W004"/>
<gene>
    <name evidence="1" type="ORF">SAMN05444380_103156</name>
</gene>
<reference evidence="1 2" key="1">
    <citation type="submission" date="2016-10" db="EMBL/GenBank/DDBJ databases">
        <authorList>
            <person name="de Groot N.N."/>
        </authorList>
    </citation>
    <scope>NUCLEOTIDE SEQUENCE [LARGE SCALE GENOMIC DNA]</scope>
    <source>
        <strain evidence="1 2">DSM 19012</strain>
    </source>
</reference>
<dbReference type="EMBL" id="FONA01000003">
    <property type="protein sequence ID" value="SFD88504.1"/>
    <property type="molecule type" value="Genomic_DNA"/>
</dbReference>
<organism evidence="1 2">
    <name type="scientific">Thermophagus xiamenensis</name>
    <dbReference type="NCBI Taxonomy" id="385682"/>
    <lineage>
        <taxon>Bacteria</taxon>
        <taxon>Pseudomonadati</taxon>
        <taxon>Bacteroidota</taxon>
        <taxon>Bacteroidia</taxon>
        <taxon>Marinilabiliales</taxon>
        <taxon>Marinilabiliaceae</taxon>
        <taxon>Thermophagus</taxon>
    </lineage>
</organism>
<evidence type="ECO:0000313" key="2">
    <source>
        <dbReference type="Proteomes" id="UP000181976"/>
    </source>
</evidence>
<sequence length="87" mass="10047">MALVSKVKFSGHQAFVSFPFSKCKGIALAIEIQNWHVKLCWIFGGSFYLNKTSMTNPFGHARFKSFCVFMLFFYSKDYKLLSPKSLF</sequence>
<accession>A0A1I1W004</accession>
<protein>
    <submittedName>
        <fullName evidence="1">Uncharacterized protein</fullName>
    </submittedName>
</protein>
<evidence type="ECO:0000313" key="1">
    <source>
        <dbReference type="EMBL" id="SFD88504.1"/>
    </source>
</evidence>
<dbReference type="AlphaFoldDB" id="A0A1I1W004"/>
<proteinExistence type="predicted"/>
<dbReference type="Proteomes" id="UP000181976">
    <property type="component" value="Unassembled WGS sequence"/>
</dbReference>
<keyword evidence="2" id="KW-1185">Reference proteome</keyword>
<name>A0A1I1W004_9BACT</name>